<evidence type="ECO:0000256" key="2">
    <source>
        <dbReference type="ARBA" id="ARBA00022723"/>
    </source>
</evidence>
<dbReference type="CDD" id="cd15572">
    <property type="entry name" value="PHD_BRPF"/>
    <property type="match status" value="1"/>
</dbReference>
<dbReference type="InterPro" id="IPR011011">
    <property type="entry name" value="Znf_FYVE_PHD"/>
</dbReference>
<evidence type="ECO:0000313" key="16">
    <source>
        <dbReference type="Proteomes" id="UP000663879"/>
    </source>
</evidence>
<accession>A0A813S228</accession>
<evidence type="ECO:0000259" key="14">
    <source>
        <dbReference type="PROSITE" id="PS51805"/>
    </source>
</evidence>
<feature type="domain" description="Bromo" evidence="12">
    <location>
        <begin position="528"/>
        <end position="598"/>
    </location>
</feature>
<dbReference type="PROSITE" id="PS51805">
    <property type="entry name" value="EPHD"/>
    <property type="match status" value="1"/>
</dbReference>
<evidence type="ECO:0000256" key="8">
    <source>
        <dbReference type="PROSITE-ProRule" id="PRU00035"/>
    </source>
</evidence>
<dbReference type="PROSITE" id="PS50016">
    <property type="entry name" value="ZF_PHD_2"/>
    <property type="match status" value="1"/>
</dbReference>
<protein>
    <submittedName>
        <fullName evidence="15">Uncharacterized protein</fullName>
    </submittedName>
</protein>
<dbReference type="SUPFAM" id="SSF47370">
    <property type="entry name" value="Bromodomain"/>
    <property type="match status" value="1"/>
</dbReference>
<dbReference type="InterPro" id="IPR036427">
    <property type="entry name" value="Bromodomain-like_sf"/>
</dbReference>
<organism evidence="15 16">
    <name type="scientific">Brachionus calyciflorus</name>
    <dbReference type="NCBI Taxonomy" id="104777"/>
    <lineage>
        <taxon>Eukaryota</taxon>
        <taxon>Metazoa</taxon>
        <taxon>Spiralia</taxon>
        <taxon>Gnathifera</taxon>
        <taxon>Rotifera</taxon>
        <taxon>Eurotatoria</taxon>
        <taxon>Monogononta</taxon>
        <taxon>Pseudotrocha</taxon>
        <taxon>Ploima</taxon>
        <taxon>Brachionidae</taxon>
        <taxon>Brachionus</taxon>
    </lineage>
</organism>
<dbReference type="EMBL" id="CAJNOC010000680">
    <property type="protein sequence ID" value="CAF0791118.1"/>
    <property type="molecule type" value="Genomic_DNA"/>
</dbReference>
<evidence type="ECO:0000256" key="6">
    <source>
        <dbReference type="ARBA" id="ARBA00023117"/>
    </source>
</evidence>
<keyword evidence="16" id="KW-1185">Reference proteome</keyword>
<dbReference type="SMART" id="SM00249">
    <property type="entry name" value="PHD"/>
    <property type="match status" value="2"/>
</dbReference>
<dbReference type="Proteomes" id="UP000663879">
    <property type="component" value="Unassembled WGS sequence"/>
</dbReference>
<dbReference type="SMART" id="SM00297">
    <property type="entry name" value="BROMO"/>
    <property type="match status" value="1"/>
</dbReference>
<keyword evidence="7" id="KW-0539">Nucleus</keyword>
<feature type="domain" description="PHD-type" evidence="13">
    <location>
        <begin position="140"/>
        <end position="190"/>
    </location>
</feature>
<evidence type="ECO:0000256" key="4">
    <source>
        <dbReference type="ARBA" id="ARBA00022771"/>
    </source>
</evidence>
<dbReference type="InterPro" id="IPR013083">
    <property type="entry name" value="Znf_RING/FYVE/PHD"/>
</dbReference>
<comment type="subcellular location">
    <subcellularLocation>
        <location evidence="1">Nucleus</location>
    </subcellularLocation>
</comment>
<feature type="compositionally biased region" description="Basic and acidic residues" evidence="11">
    <location>
        <begin position="658"/>
        <end position="667"/>
    </location>
</feature>
<evidence type="ECO:0000256" key="5">
    <source>
        <dbReference type="ARBA" id="ARBA00022833"/>
    </source>
</evidence>
<feature type="compositionally biased region" description="Basic and acidic residues" evidence="11">
    <location>
        <begin position="774"/>
        <end position="819"/>
    </location>
</feature>
<evidence type="ECO:0000259" key="13">
    <source>
        <dbReference type="PROSITE" id="PS50016"/>
    </source>
</evidence>
<keyword evidence="10" id="KW-0175">Coiled coil</keyword>
<name>A0A813S228_9BILA</name>
<proteinExistence type="predicted"/>
<feature type="compositionally biased region" description="Polar residues" evidence="11">
    <location>
        <begin position="989"/>
        <end position="1016"/>
    </location>
</feature>
<feature type="compositionally biased region" description="Basic residues" evidence="11">
    <location>
        <begin position="897"/>
        <end position="906"/>
    </location>
</feature>
<feature type="compositionally biased region" description="Polar residues" evidence="11">
    <location>
        <begin position="693"/>
        <end position="716"/>
    </location>
</feature>
<evidence type="ECO:0000259" key="12">
    <source>
        <dbReference type="PROSITE" id="PS50014"/>
    </source>
</evidence>
<feature type="compositionally biased region" description="Low complexity" evidence="11">
    <location>
        <begin position="669"/>
        <end position="692"/>
    </location>
</feature>
<sequence length="1016" mass="117005">MANSGALVPIQQNLNPPAKVELPKINIDILNDHPVCFSDYQLPPNYIKFNEKTSEELDEEVEYDMDVEDNVWLKIINEQREDDPDVKDKTPIMQEQFEFLMDRLEKESYFQAAAHSPQKNPNASPSLNSSRLHNDSTCDDALCCICLDGECSNSNVILFCDMCNLAVHQECYGVPYIPEGQWLCRKCIQSPSAPVNCILCPNKFGAFKQTDHNEWAHVVCAIWIPEVHFANTVFLEPIIGTENIDRARWKLMCYICRKRNVGACIQCDKQNCYTAFHVTCAQQAGLYMNIQEECLEAETVGRGRKKKEKNNDANSSSSFVGEVRKCAYCDMHTPLEIPSPKSKKNNTKAGNPNSNSSDYKEIAKQAQKERMKKARKILAEQRKAPPVVSLPVISKEKIESILSNFEFDNKEKFMEKLVNYWLLKRYARNGVPILRRLQNLRKQKNENNDFRSKKEEELDAEKILELKEKHSHWKKVRQDLERARLLMELIRKRERNKRDIIRLDHLQTMYEINPFNGIFLQRILDIVVEFDTKLIFTQPVDPIEVPTYYEFIQHPMDLSKMQKKLDDLEYDTFEQFEADFDLMIDNCLRFNAKNNYYYKAGIKLKEQANAIFKIAKKFCESTKTATDFIQMISDSKITEKNLSEIRALLNIEVDKNAASEAKSDKKTSKLNTPSTTSKKSTSKISTPATSTTNKTRQTTLQFNSEKIPTRTSSVLSQVKNENVQKNEKKIDNRKSPNKNTITTTPVKSEPIKQNRKSLRVNKDIFSSIEEAEKEEEKSPTIETKKEVKSERRNSLRSADIKDDGKIDQNESQEKREENKLVTPKKRTRHSELENLKMWAITSGNSPSRRQRTPRQNELNKSEVVEDEMDSNSMRVEMDDLDQTEDERLNSSKIQNNTRRRSSRKSMTKGDIDEKPIENEAFTDVKKSEVKEENTEEQNGSEIVPSKTGVNRRTAVLFKRNKSNSLVKKTSSSALTTKNENPSNKKNDSVSDISTSDSNNKDLMNISGSTNQTNESN</sequence>
<dbReference type="InterPro" id="IPR019787">
    <property type="entry name" value="Znf_PHD-finger"/>
</dbReference>
<feature type="compositionally biased region" description="Basic and acidic residues" evidence="11">
    <location>
        <begin position="907"/>
        <end position="932"/>
    </location>
</feature>
<feature type="compositionally biased region" description="Polar residues" evidence="11">
    <location>
        <begin position="962"/>
        <end position="981"/>
    </location>
</feature>
<feature type="compositionally biased region" description="Polar residues" evidence="11">
    <location>
        <begin position="737"/>
        <end position="746"/>
    </location>
</feature>
<gene>
    <name evidence="15" type="ORF">OXX778_LOCUS5973</name>
</gene>
<dbReference type="PANTHER" id="PTHR13793">
    <property type="entry name" value="PHD FINGER PROTEINS"/>
    <property type="match status" value="1"/>
</dbReference>
<keyword evidence="3" id="KW-0677">Repeat</keyword>
<dbReference type="CDD" id="cd15670">
    <property type="entry name" value="ePHD_BRPF"/>
    <property type="match status" value="1"/>
</dbReference>
<keyword evidence="2" id="KW-0479">Metal-binding</keyword>
<dbReference type="InterPro" id="IPR034732">
    <property type="entry name" value="EPHD"/>
</dbReference>
<dbReference type="SUPFAM" id="SSF57903">
    <property type="entry name" value="FYVE/PHD zinc finger"/>
    <property type="match status" value="1"/>
</dbReference>
<feature type="coiled-coil region" evidence="10">
    <location>
        <begin position="440"/>
        <end position="483"/>
    </location>
</feature>
<evidence type="ECO:0000256" key="9">
    <source>
        <dbReference type="PROSITE-ProRule" id="PRU00146"/>
    </source>
</evidence>
<dbReference type="PROSITE" id="PS01359">
    <property type="entry name" value="ZF_PHD_1"/>
    <property type="match status" value="1"/>
</dbReference>
<feature type="domain" description="PHD-type" evidence="14">
    <location>
        <begin position="194"/>
        <end position="333"/>
    </location>
</feature>
<evidence type="ECO:0000256" key="3">
    <source>
        <dbReference type="ARBA" id="ARBA00022737"/>
    </source>
</evidence>
<dbReference type="PROSITE" id="PS50014">
    <property type="entry name" value="BROMODOMAIN_2"/>
    <property type="match status" value="1"/>
</dbReference>
<evidence type="ECO:0000313" key="15">
    <source>
        <dbReference type="EMBL" id="CAF0791118.1"/>
    </source>
</evidence>
<dbReference type="Gene3D" id="1.20.920.10">
    <property type="entry name" value="Bromodomain-like"/>
    <property type="match status" value="1"/>
</dbReference>
<feature type="compositionally biased region" description="Polar residues" evidence="11">
    <location>
        <begin position="347"/>
        <end position="357"/>
    </location>
</feature>
<feature type="compositionally biased region" description="Basic and acidic residues" evidence="11">
    <location>
        <begin position="722"/>
        <end position="734"/>
    </location>
</feature>
<dbReference type="FunFam" id="3.30.40.10:FF:000008">
    <property type="entry name" value="Bromodomain containing 1, isoform CRA_a"/>
    <property type="match status" value="1"/>
</dbReference>
<dbReference type="Pfam" id="PF00439">
    <property type="entry name" value="Bromodomain"/>
    <property type="match status" value="1"/>
</dbReference>
<dbReference type="GO" id="GO:0006357">
    <property type="term" value="P:regulation of transcription by RNA polymerase II"/>
    <property type="evidence" value="ECO:0007669"/>
    <property type="project" value="TreeGrafter"/>
</dbReference>
<comment type="caution">
    <text evidence="15">The sequence shown here is derived from an EMBL/GenBank/DDBJ whole genome shotgun (WGS) entry which is preliminary data.</text>
</comment>
<evidence type="ECO:0000256" key="11">
    <source>
        <dbReference type="SAM" id="MobiDB-lite"/>
    </source>
</evidence>
<dbReference type="GO" id="GO:0005634">
    <property type="term" value="C:nucleus"/>
    <property type="evidence" value="ECO:0007669"/>
    <property type="project" value="UniProtKB-SubCell"/>
</dbReference>
<dbReference type="FunFam" id="3.30.40.10:FF:000007">
    <property type="entry name" value="Bromodomain containing 1, isoform CRA_b"/>
    <property type="match status" value="1"/>
</dbReference>
<evidence type="ECO:0000256" key="7">
    <source>
        <dbReference type="ARBA" id="ARBA00023242"/>
    </source>
</evidence>
<dbReference type="Pfam" id="PF10513">
    <property type="entry name" value="EPL1"/>
    <property type="match status" value="1"/>
</dbReference>
<dbReference type="InterPro" id="IPR001487">
    <property type="entry name" value="Bromodomain"/>
</dbReference>
<feature type="compositionally biased region" description="Polar residues" evidence="11">
    <location>
        <begin position="841"/>
        <end position="856"/>
    </location>
</feature>
<keyword evidence="4 9" id="KW-0863">Zinc-finger</keyword>
<dbReference type="InterPro" id="IPR019542">
    <property type="entry name" value="Enhancer_polycomb-like_N"/>
</dbReference>
<feature type="region of interest" description="Disordered" evidence="11">
    <location>
        <begin position="658"/>
        <end position="1016"/>
    </location>
</feature>
<dbReference type="GO" id="GO:0008270">
    <property type="term" value="F:zinc ion binding"/>
    <property type="evidence" value="ECO:0007669"/>
    <property type="project" value="UniProtKB-KW"/>
</dbReference>
<keyword evidence="6 8" id="KW-0103">Bromodomain</keyword>
<dbReference type="PANTHER" id="PTHR13793:SF107">
    <property type="entry name" value="BROMODOMAIN-CONTAINING PROTEIN HOMOLOG"/>
    <property type="match status" value="1"/>
</dbReference>
<dbReference type="InterPro" id="IPR001965">
    <property type="entry name" value="Znf_PHD"/>
</dbReference>
<dbReference type="InterPro" id="IPR019786">
    <property type="entry name" value="Zinc_finger_PHD-type_CS"/>
</dbReference>
<keyword evidence="5" id="KW-0862">Zinc</keyword>
<dbReference type="OrthoDB" id="20839at2759"/>
<dbReference type="Gene3D" id="3.30.40.10">
    <property type="entry name" value="Zinc/RING finger domain, C3HC4 (zinc finger)"/>
    <property type="match status" value="2"/>
</dbReference>
<dbReference type="Pfam" id="PF13832">
    <property type="entry name" value="zf-HC5HC2H_2"/>
    <property type="match status" value="1"/>
</dbReference>
<dbReference type="Pfam" id="PF13831">
    <property type="entry name" value="PHD_2"/>
    <property type="match status" value="1"/>
</dbReference>
<dbReference type="AlphaFoldDB" id="A0A813S228"/>
<dbReference type="InterPro" id="IPR050701">
    <property type="entry name" value="Histone_Mod_Regulator"/>
</dbReference>
<feature type="region of interest" description="Disordered" evidence="11">
    <location>
        <begin position="337"/>
        <end position="358"/>
    </location>
</feature>
<evidence type="ECO:0000256" key="10">
    <source>
        <dbReference type="SAM" id="Coils"/>
    </source>
</evidence>
<reference evidence="15" key="1">
    <citation type="submission" date="2021-02" db="EMBL/GenBank/DDBJ databases">
        <authorList>
            <person name="Nowell W R."/>
        </authorList>
    </citation>
    <scope>NUCLEOTIDE SEQUENCE</scope>
    <source>
        <strain evidence="15">Ploen Becks lab</strain>
    </source>
</reference>
<dbReference type="PRINTS" id="PR00503">
    <property type="entry name" value="BROMODOMAIN"/>
</dbReference>
<evidence type="ECO:0000256" key="1">
    <source>
        <dbReference type="ARBA" id="ARBA00004123"/>
    </source>
</evidence>